<proteinExistence type="predicted"/>
<evidence type="ECO:0000313" key="1">
    <source>
        <dbReference type="EMBL" id="MCG2417962.1"/>
    </source>
</evidence>
<evidence type="ECO:0000313" key="2">
    <source>
        <dbReference type="Proteomes" id="UP001139461"/>
    </source>
</evidence>
<dbReference type="Proteomes" id="UP001139461">
    <property type="component" value="Unassembled WGS sequence"/>
</dbReference>
<dbReference type="Pfam" id="PF19458">
    <property type="entry name" value="DUF5995"/>
    <property type="match status" value="1"/>
</dbReference>
<sequence>MSPTDPVLVKMARYADDWKATKDSRHVFLSCYHLMSTNMVSAINNNEFHDSAWVNTLLHRFADYYFDSLTCYDCGDLTSKVWEHAHKTTCTKELSELQCLILGVNAHINYDLVLALFDLLKPEWNSLSITQRQQRYEDHKRVNYVIACTIDRVQDEILEPLNPMLEWVDSLLGRMDEYLISKLITSWREDVWENTQMLLKIEQPEAHEAFRFQLEKTVLKRADTICVF</sequence>
<dbReference type="EMBL" id="JAIRBA010000004">
    <property type="protein sequence ID" value="MCG2417962.1"/>
    <property type="molecule type" value="Genomic_DNA"/>
</dbReference>
<gene>
    <name evidence="1" type="ORF">K8089_02930</name>
</gene>
<dbReference type="InterPro" id="IPR046037">
    <property type="entry name" value="DUF5995"/>
</dbReference>
<reference evidence="1" key="1">
    <citation type="submission" date="2021-09" db="EMBL/GenBank/DDBJ databases">
        <title>Genome of Aequorivita sp. strain F47161.</title>
        <authorList>
            <person name="Wang Y."/>
        </authorList>
    </citation>
    <scope>NUCLEOTIDE SEQUENCE</scope>
    <source>
        <strain evidence="1">F47161</strain>
    </source>
</reference>
<dbReference type="RefSeq" id="WP_237601778.1">
    <property type="nucleotide sequence ID" value="NZ_JAIRBA010000004.1"/>
</dbReference>
<keyword evidence="2" id="KW-1185">Reference proteome</keyword>
<protein>
    <submittedName>
        <fullName evidence="1">DUF5995 family protein</fullName>
    </submittedName>
</protein>
<name>A0A9X1U272_9FLAO</name>
<comment type="caution">
    <text evidence="1">The sequence shown here is derived from an EMBL/GenBank/DDBJ whole genome shotgun (WGS) entry which is preliminary data.</text>
</comment>
<organism evidence="1 2">
    <name type="scientific">Aequorivita vitellina</name>
    <dbReference type="NCBI Taxonomy" id="2874475"/>
    <lineage>
        <taxon>Bacteria</taxon>
        <taxon>Pseudomonadati</taxon>
        <taxon>Bacteroidota</taxon>
        <taxon>Flavobacteriia</taxon>
        <taxon>Flavobacteriales</taxon>
        <taxon>Flavobacteriaceae</taxon>
        <taxon>Aequorivita</taxon>
    </lineage>
</organism>
<accession>A0A9X1U272</accession>
<dbReference type="AlphaFoldDB" id="A0A9X1U272"/>